<evidence type="ECO:0000313" key="2">
    <source>
        <dbReference type="Proteomes" id="UP001565200"/>
    </source>
</evidence>
<sequence length="252" mass="28753">MTRKERYIVNNTGWLMSYVMQNLSKRAIEVLRDGRFDKAILENVGFCSVPLPLYAVTACNLILLDKCGGFLPLDDCVYKDNLKQCRELADFWSSEYGYDLADFDFAPYMGDFFDVDAMSVRYDKMDVVDDIVALGYDRAEVELYKSVLHYDIETVRKYLDLKIDPNAVIYDDVPADKLEIADDHLGESDSAVNDCINIISESVRTMYGDYPDISTYWDARRGHIPVERDALLTLLHAAAYGRMYDLLTGSKG</sequence>
<organism evidence="1 2">
    <name type="scientific">Heminiphilus faecis</name>
    <dbReference type="NCBI Taxonomy" id="2601703"/>
    <lineage>
        <taxon>Bacteria</taxon>
        <taxon>Pseudomonadati</taxon>
        <taxon>Bacteroidota</taxon>
        <taxon>Bacteroidia</taxon>
        <taxon>Bacteroidales</taxon>
        <taxon>Muribaculaceae</taxon>
        <taxon>Heminiphilus</taxon>
    </lineage>
</organism>
<dbReference type="EMBL" id="JBCLPP010000007">
    <property type="protein sequence ID" value="MEY8244701.1"/>
    <property type="molecule type" value="Genomic_DNA"/>
</dbReference>
<comment type="caution">
    <text evidence="1">The sequence shown here is derived from an EMBL/GenBank/DDBJ whole genome shotgun (WGS) entry which is preliminary data.</text>
</comment>
<accession>A0ABV4CVH4</accession>
<name>A0ABV4CVH4_9BACT</name>
<evidence type="ECO:0000313" key="1">
    <source>
        <dbReference type="EMBL" id="MEY8244701.1"/>
    </source>
</evidence>
<proteinExistence type="predicted"/>
<reference evidence="1 2" key="1">
    <citation type="submission" date="2024-03" db="EMBL/GenBank/DDBJ databases">
        <title>Mouse gut bacterial collection (mGBC) of GemPharmatech.</title>
        <authorList>
            <person name="He Y."/>
            <person name="Dong L."/>
            <person name="Wu D."/>
            <person name="Gao X."/>
            <person name="Lin Z."/>
        </authorList>
    </citation>
    <scope>NUCLEOTIDE SEQUENCE [LARGE SCALE GENOMIC DNA]</scope>
    <source>
        <strain evidence="1 2">54-13</strain>
    </source>
</reference>
<gene>
    <name evidence="1" type="ORF">AAK873_03580</name>
</gene>
<dbReference type="Proteomes" id="UP001565200">
    <property type="component" value="Unassembled WGS sequence"/>
</dbReference>
<protein>
    <submittedName>
        <fullName evidence="1">Uncharacterized protein</fullName>
    </submittedName>
</protein>
<dbReference type="RefSeq" id="WP_121698496.1">
    <property type="nucleotide sequence ID" value="NZ_JBCLPP010000007.1"/>
</dbReference>
<keyword evidence="2" id="KW-1185">Reference proteome</keyword>